<keyword evidence="4" id="KW-0561">Oxygen transport</keyword>
<name>A0ABM1BCT5_LIMPO</name>
<protein>
    <submittedName>
        <fullName evidence="8 9">Neuroglobin-like</fullName>
    </submittedName>
</protein>
<dbReference type="RefSeq" id="XP_013779388.1">
    <property type="nucleotide sequence ID" value="XM_013923934.2"/>
</dbReference>
<keyword evidence="7" id="KW-1185">Reference proteome</keyword>
<evidence type="ECO:0000259" key="6">
    <source>
        <dbReference type="PROSITE" id="PS01033"/>
    </source>
</evidence>
<comment type="similarity">
    <text evidence="4">Belongs to the globin family.</text>
</comment>
<dbReference type="Pfam" id="PF00042">
    <property type="entry name" value="Globin"/>
    <property type="match status" value="1"/>
</dbReference>
<evidence type="ECO:0000256" key="2">
    <source>
        <dbReference type="ARBA" id="ARBA00022723"/>
    </source>
</evidence>
<evidence type="ECO:0000256" key="3">
    <source>
        <dbReference type="ARBA" id="ARBA00023004"/>
    </source>
</evidence>
<dbReference type="PROSITE" id="PS01033">
    <property type="entry name" value="GLOBIN"/>
    <property type="match status" value="1"/>
</dbReference>
<dbReference type="Gene3D" id="1.10.490.10">
    <property type="entry name" value="Globins"/>
    <property type="match status" value="1"/>
</dbReference>
<evidence type="ECO:0000313" key="8">
    <source>
        <dbReference type="RefSeq" id="XP_013779387.1"/>
    </source>
</evidence>
<reference evidence="8 9" key="1">
    <citation type="submission" date="2025-05" db="UniProtKB">
        <authorList>
            <consortium name="RefSeq"/>
        </authorList>
    </citation>
    <scope>IDENTIFICATION</scope>
    <source>
        <tissue evidence="8 9">Muscle</tissue>
    </source>
</reference>
<accession>A0ABM1BCT5</accession>
<dbReference type="InterPro" id="IPR012292">
    <property type="entry name" value="Globin/Proto"/>
</dbReference>
<keyword evidence="3" id="KW-0408">Iron</keyword>
<gene>
    <name evidence="8 9" type="primary">LOC106463854</name>
</gene>
<dbReference type="SUPFAM" id="SSF46458">
    <property type="entry name" value="Globin-like"/>
    <property type="match status" value="1"/>
</dbReference>
<organism evidence="7 8">
    <name type="scientific">Limulus polyphemus</name>
    <name type="common">Atlantic horseshoe crab</name>
    <dbReference type="NCBI Taxonomy" id="6850"/>
    <lineage>
        <taxon>Eukaryota</taxon>
        <taxon>Metazoa</taxon>
        <taxon>Ecdysozoa</taxon>
        <taxon>Arthropoda</taxon>
        <taxon>Chelicerata</taxon>
        <taxon>Merostomata</taxon>
        <taxon>Xiphosura</taxon>
        <taxon>Limulidae</taxon>
        <taxon>Limulus</taxon>
    </lineage>
</organism>
<evidence type="ECO:0000313" key="7">
    <source>
        <dbReference type="Proteomes" id="UP000694941"/>
    </source>
</evidence>
<evidence type="ECO:0000256" key="5">
    <source>
        <dbReference type="SAM" id="MobiDB-lite"/>
    </source>
</evidence>
<feature type="domain" description="Globin" evidence="6">
    <location>
        <begin position="39"/>
        <end position="188"/>
    </location>
</feature>
<evidence type="ECO:0000256" key="1">
    <source>
        <dbReference type="ARBA" id="ARBA00022617"/>
    </source>
</evidence>
<keyword evidence="4" id="KW-0813">Transport</keyword>
<evidence type="ECO:0000256" key="4">
    <source>
        <dbReference type="RuleBase" id="RU000356"/>
    </source>
</evidence>
<dbReference type="InterPro" id="IPR050532">
    <property type="entry name" value="Globin-like_OT"/>
</dbReference>
<dbReference type="PANTHER" id="PTHR46458">
    <property type="entry name" value="BLR2807 PROTEIN"/>
    <property type="match status" value="1"/>
</dbReference>
<evidence type="ECO:0000313" key="9">
    <source>
        <dbReference type="RefSeq" id="XP_013779388.1"/>
    </source>
</evidence>
<feature type="region of interest" description="Disordered" evidence="5">
    <location>
        <begin position="1"/>
        <end position="38"/>
    </location>
</feature>
<feature type="compositionally biased region" description="Pro residues" evidence="5">
    <location>
        <begin position="27"/>
        <end position="37"/>
    </location>
</feature>
<keyword evidence="1 4" id="KW-0349">Heme</keyword>
<dbReference type="CDD" id="cd14766">
    <property type="entry name" value="CeGLB25-like"/>
    <property type="match status" value="1"/>
</dbReference>
<dbReference type="InterPro" id="IPR000971">
    <property type="entry name" value="Globin"/>
</dbReference>
<feature type="compositionally biased region" description="Basic and acidic residues" evidence="5">
    <location>
        <begin position="15"/>
        <end position="25"/>
    </location>
</feature>
<dbReference type="PANTHER" id="PTHR46458:SF5">
    <property type="entry name" value="GLOBIN FAMILY PROFILE DOMAIN-CONTAINING PROTEIN"/>
    <property type="match status" value="1"/>
</dbReference>
<sequence length="204" mass="23426">MGGTFTKGLQALSKKIQDDSSRDPLDDPPVPAPPDPRLPLTAKQVFNISKSWKGIARAMETTGITMFVKLFEENEDLITLFKKFQYLQTQESRMESLELAQHASIVMTTLDEGIRSLDKVDYLIDYLHSVGKFHTKIAGFRKENFWRIEKPFLAAVKETLGDRYTENMENIYKITIRFILETLSKGFDLADEEKKENEVLTNNI</sequence>
<proteinExistence type="inferred from homology"/>
<dbReference type="RefSeq" id="XP_013779387.1">
    <property type="nucleotide sequence ID" value="XM_013923933.2"/>
</dbReference>
<dbReference type="InterPro" id="IPR009050">
    <property type="entry name" value="Globin-like_sf"/>
</dbReference>
<keyword evidence="2" id="KW-0479">Metal-binding</keyword>
<dbReference type="GeneID" id="106463854"/>
<dbReference type="Proteomes" id="UP000694941">
    <property type="component" value="Unplaced"/>
</dbReference>